<reference evidence="1 2" key="1">
    <citation type="journal article" date="2022" name="New Phytol.">
        <title>Ecological generalism drives hyperdiversity of secondary metabolite gene clusters in xylarialean endophytes.</title>
        <authorList>
            <person name="Franco M.E.E."/>
            <person name="Wisecaver J.H."/>
            <person name="Arnold A.E."/>
            <person name="Ju Y.M."/>
            <person name="Slot J.C."/>
            <person name="Ahrendt S."/>
            <person name="Moore L.P."/>
            <person name="Eastman K.E."/>
            <person name="Scott K."/>
            <person name="Konkel Z."/>
            <person name="Mondo S.J."/>
            <person name="Kuo A."/>
            <person name="Hayes R.D."/>
            <person name="Haridas S."/>
            <person name="Andreopoulos B."/>
            <person name="Riley R."/>
            <person name="LaButti K."/>
            <person name="Pangilinan J."/>
            <person name="Lipzen A."/>
            <person name="Amirebrahimi M."/>
            <person name="Yan J."/>
            <person name="Adam C."/>
            <person name="Keymanesh K."/>
            <person name="Ng V."/>
            <person name="Louie K."/>
            <person name="Northen T."/>
            <person name="Drula E."/>
            <person name="Henrissat B."/>
            <person name="Hsieh H.M."/>
            <person name="Youens-Clark K."/>
            <person name="Lutzoni F."/>
            <person name="Miadlikowska J."/>
            <person name="Eastwood D.C."/>
            <person name="Hamelin R.C."/>
            <person name="Grigoriev I.V."/>
            <person name="U'Ren J.M."/>
        </authorList>
    </citation>
    <scope>NUCLEOTIDE SEQUENCE [LARGE SCALE GENOMIC DNA]</scope>
    <source>
        <strain evidence="1 2">ER1909</strain>
    </source>
</reference>
<proteinExistence type="predicted"/>
<dbReference type="Proteomes" id="UP001497680">
    <property type="component" value="Unassembled WGS sequence"/>
</dbReference>
<organism evidence="1 2">
    <name type="scientific">Hypoxylon rubiginosum</name>
    <dbReference type="NCBI Taxonomy" id="110542"/>
    <lineage>
        <taxon>Eukaryota</taxon>
        <taxon>Fungi</taxon>
        <taxon>Dikarya</taxon>
        <taxon>Ascomycota</taxon>
        <taxon>Pezizomycotina</taxon>
        <taxon>Sordariomycetes</taxon>
        <taxon>Xylariomycetidae</taxon>
        <taxon>Xylariales</taxon>
        <taxon>Hypoxylaceae</taxon>
        <taxon>Hypoxylon</taxon>
    </lineage>
</organism>
<evidence type="ECO:0000313" key="1">
    <source>
        <dbReference type="EMBL" id="KAI6090373.1"/>
    </source>
</evidence>
<accession>A0ACC0DC96</accession>
<protein>
    <submittedName>
        <fullName evidence="1">RNA polymerase II-associated</fullName>
    </submittedName>
</protein>
<gene>
    <name evidence="1" type="ORF">F4821DRAFT_29789</name>
</gene>
<keyword evidence="2" id="KW-1185">Reference proteome</keyword>
<dbReference type="EMBL" id="MU394291">
    <property type="protein sequence ID" value="KAI6090373.1"/>
    <property type="molecule type" value="Genomic_DNA"/>
</dbReference>
<name>A0ACC0DC96_9PEZI</name>
<sequence>MASSSRNGEHRSVHQDFIARIRFSNALPPPPFPPKLLDIPNMGLANGQYTAPGFASRLAREQPLNIEADAELGMPLDLVGMPGIFDGDESSIQAPAQPPPLHPHDRALLRAPGSLGNAKLAEANVSFLRRTEYISSVPIKRHDSGTGPLRASSAPKRPLKRPSPEPDLDSPAHIKRKIDQSFAVAASNLKDRSKVKHPTKRNLKLVDAYPLVPDLDAFPDSGAYVTFKFTHNPLPPSRAYDKRLLNGILKPISKTEAEDAAFNAALQAHERDPTHVPKPQNLMDYDFFLADSPAAFERFRQRLDVENPDHDDDNLYTHRGGKDGANKPHFMFPRVRSYETAQELELSNQTKYDEEVVVTFNDDDMIDQKAAFYYPVMQRSVIKPQRQKNIARTIGLNPADLDLDEGKIDQLDVVVEDPTDSIRDWMNMYRDFPYGREEEPGVGQEEEVVELDDSQQNGRSNGRASSQPQTYDDDDEDQDAEGDEEE</sequence>
<comment type="caution">
    <text evidence="1">The sequence shown here is derived from an EMBL/GenBank/DDBJ whole genome shotgun (WGS) entry which is preliminary data.</text>
</comment>
<evidence type="ECO:0000313" key="2">
    <source>
        <dbReference type="Proteomes" id="UP001497680"/>
    </source>
</evidence>